<organism evidence="5 6">
    <name type="scientific">Phocoenobacter atlanticus subsp. atlanticus</name>
    <dbReference type="NCBI Taxonomy" id="3061285"/>
    <lineage>
        <taxon>Bacteria</taxon>
        <taxon>Pseudomonadati</taxon>
        <taxon>Pseudomonadota</taxon>
        <taxon>Gammaproteobacteria</taxon>
        <taxon>Pasteurellales</taxon>
        <taxon>Pasteurellaceae</taxon>
        <taxon>Phocoenobacter</taxon>
        <taxon>Phocoenobacter atlanticus</taxon>
    </lineage>
</organism>
<evidence type="ECO:0000256" key="2">
    <source>
        <dbReference type="ARBA" id="ARBA00023125"/>
    </source>
</evidence>
<dbReference type="PRINTS" id="PR00778">
    <property type="entry name" value="HTHARSR"/>
</dbReference>
<evidence type="ECO:0000313" key="5">
    <source>
        <dbReference type="EMBL" id="MDP8148998.1"/>
    </source>
</evidence>
<keyword evidence="1" id="KW-0805">Transcription regulation</keyword>
<dbReference type="PROSITE" id="PS50987">
    <property type="entry name" value="HTH_ARSR_2"/>
    <property type="match status" value="1"/>
</dbReference>
<evidence type="ECO:0000256" key="3">
    <source>
        <dbReference type="ARBA" id="ARBA00023163"/>
    </source>
</evidence>
<feature type="domain" description="HTH arsR-type" evidence="4">
    <location>
        <begin position="10"/>
        <end position="104"/>
    </location>
</feature>
<dbReference type="Proteomes" id="UP001226020">
    <property type="component" value="Unassembled WGS sequence"/>
</dbReference>
<dbReference type="AlphaFoldDB" id="A0AAW8CMK3"/>
<dbReference type="Pfam" id="PF01022">
    <property type="entry name" value="HTH_5"/>
    <property type="match status" value="1"/>
</dbReference>
<name>A0AAW8CMK3_9PAST</name>
<dbReference type="InterPro" id="IPR051011">
    <property type="entry name" value="Metal_resp_trans_reg"/>
</dbReference>
<dbReference type="CDD" id="cd00090">
    <property type="entry name" value="HTH_ARSR"/>
    <property type="match status" value="1"/>
</dbReference>
<keyword evidence="6" id="KW-1185">Reference proteome</keyword>
<dbReference type="Gene3D" id="1.10.10.10">
    <property type="entry name" value="Winged helix-like DNA-binding domain superfamily/Winged helix DNA-binding domain"/>
    <property type="match status" value="1"/>
</dbReference>
<protein>
    <submittedName>
        <fullName evidence="5">Metalloregulator ArsR/SmtB family transcription factor</fullName>
    </submittedName>
</protein>
<comment type="caution">
    <text evidence="5">The sequence shown here is derived from an EMBL/GenBank/DDBJ whole genome shotgun (WGS) entry which is preliminary data.</text>
</comment>
<dbReference type="SMART" id="SM00418">
    <property type="entry name" value="HTH_ARSR"/>
    <property type="match status" value="1"/>
</dbReference>
<accession>A0AAW8CMK3</accession>
<evidence type="ECO:0000313" key="6">
    <source>
        <dbReference type="Proteomes" id="UP001226020"/>
    </source>
</evidence>
<keyword evidence="2" id="KW-0238">DNA-binding</keyword>
<dbReference type="RefSeq" id="WP_306351669.1">
    <property type="nucleotide sequence ID" value="NZ_JASAWV010000011.1"/>
</dbReference>
<dbReference type="PANTHER" id="PTHR43132:SF6">
    <property type="entry name" value="HTH-TYPE TRANSCRIPTIONAL REPRESSOR CZRA"/>
    <property type="match status" value="1"/>
</dbReference>
<dbReference type="SUPFAM" id="SSF46785">
    <property type="entry name" value="Winged helix' DNA-binding domain"/>
    <property type="match status" value="1"/>
</dbReference>
<evidence type="ECO:0000256" key="1">
    <source>
        <dbReference type="ARBA" id="ARBA00023015"/>
    </source>
</evidence>
<reference evidence="5 6" key="1">
    <citation type="journal article" date="2023" name="Front. Microbiol.">
        <title>Phylogeography and host specificity of Pasteurellaceae pathogenic to sea-farmed fish in the north-east Atlantic.</title>
        <authorList>
            <person name="Gulla S."/>
            <person name="Colquhoun D.J."/>
            <person name="Olsen A.B."/>
            <person name="Spilsberg B."/>
            <person name="Lagesen K."/>
            <person name="Aakesson C.P."/>
            <person name="Strom S."/>
            <person name="Manji F."/>
            <person name="Birkbeck T.H."/>
            <person name="Nilsen H.K."/>
        </authorList>
    </citation>
    <scope>NUCLEOTIDE SEQUENCE [LARGE SCALE GENOMIC DNA]</scope>
    <source>
        <strain evidence="5 6">NVIB3131</strain>
    </source>
</reference>
<dbReference type="EMBL" id="JASAXT010000014">
    <property type="protein sequence ID" value="MDP8148998.1"/>
    <property type="molecule type" value="Genomic_DNA"/>
</dbReference>
<keyword evidence="3" id="KW-0804">Transcription</keyword>
<dbReference type="InterPro" id="IPR001845">
    <property type="entry name" value="HTH_ArsR_DNA-bd_dom"/>
</dbReference>
<dbReference type="PANTHER" id="PTHR43132">
    <property type="entry name" value="ARSENICAL RESISTANCE OPERON REPRESSOR ARSR-RELATED"/>
    <property type="match status" value="1"/>
</dbReference>
<evidence type="ECO:0000259" key="4">
    <source>
        <dbReference type="PROSITE" id="PS50987"/>
    </source>
</evidence>
<sequence length="109" mass="12354">MNKTMPSSLLNSISLEQAAKMFNALGDPARLQLLLHLQQKECCVNELAELENSKIGTISARLKILFESNLVKKRREEKYIFYSLADHHVAQLLDNMLAHTNECSHTTPC</sequence>
<dbReference type="GO" id="GO:0003700">
    <property type="term" value="F:DNA-binding transcription factor activity"/>
    <property type="evidence" value="ECO:0007669"/>
    <property type="project" value="InterPro"/>
</dbReference>
<dbReference type="InterPro" id="IPR036390">
    <property type="entry name" value="WH_DNA-bd_sf"/>
</dbReference>
<dbReference type="InterPro" id="IPR011991">
    <property type="entry name" value="ArsR-like_HTH"/>
</dbReference>
<dbReference type="NCBIfam" id="NF033788">
    <property type="entry name" value="HTH_metalloreg"/>
    <property type="match status" value="1"/>
</dbReference>
<dbReference type="InterPro" id="IPR036388">
    <property type="entry name" value="WH-like_DNA-bd_sf"/>
</dbReference>
<proteinExistence type="predicted"/>
<gene>
    <name evidence="5" type="ORF">QJU57_07920</name>
</gene>
<dbReference type="GO" id="GO:0003677">
    <property type="term" value="F:DNA binding"/>
    <property type="evidence" value="ECO:0007669"/>
    <property type="project" value="UniProtKB-KW"/>
</dbReference>